<evidence type="ECO:0000313" key="2">
    <source>
        <dbReference type="Proteomes" id="UP000308744"/>
    </source>
</evidence>
<comment type="caution">
    <text evidence="1">The sequence shown here is derived from an EMBL/GenBank/DDBJ whole genome shotgun (WGS) entry which is preliminary data.</text>
</comment>
<dbReference type="RefSeq" id="WP_107893842.1">
    <property type="nucleotide sequence ID" value="NZ_PYWM01000001.1"/>
</dbReference>
<dbReference type="EMBL" id="SZPU01000022">
    <property type="protein sequence ID" value="TKI70132.1"/>
    <property type="molecule type" value="Genomic_DNA"/>
</dbReference>
<sequence>MLINLILKFSENFTFTDFDDNKNFSLYKTLETDFIPRKNDYVYDSGFKKDFLVTSVVWNYEHEQCNIYLDRSGIGNFEEVKIQAMDAGWKARQGHI</sequence>
<keyword evidence="2" id="KW-1185">Reference proteome</keyword>
<protein>
    <submittedName>
        <fullName evidence="1">Uncharacterized protein</fullName>
    </submittedName>
</protein>
<name>A0A4U2Z967_9BACI</name>
<evidence type="ECO:0000313" key="1">
    <source>
        <dbReference type="EMBL" id="TKI70132.1"/>
    </source>
</evidence>
<dbReference type="AlphaFoldDB" id="A0A4U2Z967"/>
<gene>
    <name evidence="1" type="ORF">FC756_08490</name>
</gene>
<organism evidence="1 2">
    <name type="scientific">Lysinibacillus mangiferihumi</name>
    <dbReference type="NCBI Taxonomy" id="1130819"/>
    <lineage>
        <taxon>Bacteria</taxon>
        <taxon>Bacillati</taxon>
        <taxon>Bacillota</taxon>
        <taxon>Bacilli</taxon>
        <taxon>Bacillales</taxon>
        <taxon>Bacillaceae</taxon>
        <taxon>Lysinibacillus</taxon>
    </lineage>
</organism>
<proteinExistence type="predicted"/>
<reference evidence="1 2" key="1">
    <citation type="submission" date="2019-04" db="EMBL/GenBank/DDBJ databases">
        <title>Lysinibacillus genome sequencing.</title>
        <authorList>
            <person name="Dunlap C."/>
        </authorList>
    </citation>
    <scope>NUCLEOTIDE SEQUENCE [LARGE SCALE GENOMIC DNA]</scope>
    <source>
        <strain evidence="1 2">CCTCC AB 2010389</strain>
    </source>
</reference>
<dbReference type="Proteomes" id="UP000308744">
    <property type="component" value="Unassembled WGS sequence"/>
</dbReference>
<accession>A0A4U2Z967</accession>